<name>A0A9X9A4R5_BACCE</name>
<feature type="transmembrane region" description="Helical" evidence="8">
    <location>
        <begin position="57"/>
        <end position="76"/>
    </location>
</feature>
<keyword evidence="5 8" id="KW-1133">Transmembrane helix</keyword>
<dbReference type="PROSITE" id="PS50283">
    <property type="entry name" value="NA_SOLUT_SYMP_3"/>
    <property type="match status" value="1"/>
</dbReference>
<evidence type="ECO:0000256" key="8">
    <source>
        <dbReference type="SAM" id="Phobius"/>
    </source>
</evidence>
<dbReference type="GO" id="GO:0005298">
    <property type="term" value="F:proline:sodium symporter activity"/>
    <property type="evidence" value="ECO:0007669"/>
    <property type="project" value="TreeGrafter"/>
</dbReference>
<dbReference type="Gene3D" id="1.20.1730.10">
    <property type="entry name" value="Sodium/glucose cotransporter"/>
    <property type="match status" value="1"/>
</dbReference>
<evidence type="ECO:0000313" key="10">
    <source>
        <dbReference type="Proteomes" id="UP000308444"/>
    </source>
</evidence>
<evidence type="ECO:0000256" key="5">
    <source>
        <dbReference type="ARBA" id="ARBA00022989"/>
    </source>
</evidence>
<dbReference type="InterPro" id="IPR001734">
    <property type="entry name" value="Na/solute_symporter"/>
</dbReference>
<dbReference type="InterPro" id="IPR038377">
    <property type="entry name" value="Na/Glc_symporter_sf"/>
</dbReference>
<evidence type="ECO:0000256" key="1">
    <source>
        <dbReference type="ARBA" id="ARBA00004141"/>
    </source>
</evidence>
<keyword evidence="6 8" id="KW-0472">Membrane</keyword>
<reference evidence="9 10" key="1">
    <citation type="journal article" date="2019" name="Environ. Microbiol.">
        <title>An active ?-lactamase is a part of an orchestrated cell wall stress resistance network of Bacillus subtilis and related rhizosphere species.</title>
        <authorList>
            <person name="Bucher T."/>
            <person name="Keren-Paz A."/>
            <person name="Hausser J."/>
            <person name="Olender T."/>
            <person name="Cytryn E."/>
            <person name="Kolodkin-Gal I."/>
        </authorList>
    </citation>
    <scope>NUCLEOTIDE SEQUENCE [LARGE SCALE GENOMIC DNA]</scope>
    <source>
        <strain evidence="9 10">I32</strain>
    </source>
</reference>
<comment type="similarity">
    <text evidence="2 7">Belongs to the sodium:solute symporter (SSF) (TC 2.A.21) family.</text>
</comment>
<dbReference type="GO" id="GO:0015193">
    <property type="term" value="F:L-proline transmembrane transporter activity"/>
    <property type="evidence" value="ECO:0007669"/>
    <property type="project" value="TreeGrafter"/>
</dbReference>
<keyword evidence="3" id="KW-0813">Transport</keyword>
<accession>A0A9X9A4R5</accession>
<feature type="transmembrane region" description="Helical" evidence="8">
    <location>
        <begin position="82"/>
        <end position="103"/>
    </location>
</feature>
<comment type="subcellular location">
    <subcellularLocation>
        <location evidence="1">Membrane</location>
        <topology evidence="1">Multi-pass membrane protein</topology>
    </subcellularLocation>
</comment>
<dbReference type="Pfam" id="PF00474">
    <property type="entry name" value="SSF"/>
    <property type="match status" value="1"/>
</dbReference>
<dbReference type="GO" id="GO:0015824">
    <property type="term" value="P:proline transport"/>
    <property type="evidence" value="ECO:0007669"/>
    <property type="project" value="TreeGrafter"/>
</dbReference>
<evidence type="ECO:0000256" key="6">
    <source>
        <dbReference type="ARBA" id="ARBA00023136"/>
    </source>
</evidence>
<dbReference type="InterPro" id="IPR050277">
    <property type="entry name" value="Sodium:Solute_Symporter"/>
</dbReference>
<evidence type="ECO:0000256" key="7">
    <source>
        <dbReference type="RuleBase" id="RU362091"/>
    </source>
</evidence>
<evidence type="ECO:0000256" key="3">
    <source>
        <dbReference type="ARBA" id="ARBA00022448"/>
    </source>
</evidence>
<dbReference type="AlphaFoldDB" id="A0A9X9A4R5"/>
<evidence type="ECO:0000256" key="4">
    <source>
        <dbReference type="ARBA" id="ARBA00022692"/>
    </source>
</evidence>
<dbReference type="PANTHER" id="PTHR48086:SF1">
    <property type="entry name" value="OSMOREGULATED PROLINE TRANSPORTER OPUE"/>
    <property type="match status" value="1"/>
</dbReference>
<feature type="transmembrane region" description="Helical" evidence="8">
    <location>
        <begin position="29"/>
        <end position="50"/>
    </location>
</feature>
<dbReference type="Proteomes" id="UP000308444">
    <property type="component" value="Unassembled WGS sequence"/>
</dbReference>
<dbReference type="GO" id="GO:0005886">
    <property type="term" value="C:plasma membrane"/>
    <property type="evidence" value="ECO:0007669"/>
    <property type="project" value="TreeGrafter"/>
</dbReference>
<proteinExistence type="inferred from homology"/>
<evidence type="ECO:0000256" key="2">
    <source>
        <dbReference type="ARBA" id="ARBA00006434"/>
    </source>
</evidence>
<dbReference type="EMBL" id="SZOH01002350">
    <property type="protein sequence ID" value="TKI95404.1"/>
    <property type="molecule type" value="Genomic_DNA"/>
</dbReference>
<dbReference type="PANTHER" id="PTHR48086">
    <property type="entry name" value="SODIUM/PROLINE SYMPORTER-RELATED"/>
    <property type="match status" value="1"/>
</dbReference>
<protein>
    <submittedName>
        <fullName evidence="9">Sodium:proline symporter</fullName>
    </submittedName>
</protein>
<organism evidence="9 10">
    <name type="scientific">Bacillus cereus</name>
    <dbReference type="NCBI Taxonomy" id="1396"/>
    <lineage>
        <taxon>Bacteria</taxon>
        <taxon>Bacillati</taxon>
        <taxon>Bacillota</taxon>
        <taxon>Bacilli</taxon>
        <taxon>Bacillales</taxon>
        <taxon>Bacillaceae</taxon>
        <taxon>Bacillus</taxon>
        <taxon>Bacillus cereus group</taxon>
    </lineage>
</organism>
<comment type="caution">
    <text evidence="9">The sequence shown here is derived from an EMBL/GenBank/DDBJ whole genome shotgun (WGS) entry which is preliminary data.</text>
</comment>
<feature type="non-terminal residue" evidence="9">
    <location>
        <position position="1"/>
    </location>
</feature>
<keyword evidence="4 8" id="KW-0812">Transmembrane</keyword>
<sequence length="127" mass="13884">VFIGRLSVLVVAMIAVVLAYHPSDTILTLVGYAWAGFGSAFGPAILLSLYWKRTNKWGVLAGMIVGAVVVITWVQIPSLKAAMYEMVPGFFCSLLAVIIVSLVTKEPVKAIHREFNEMEAVLEEETK</sequence>
<gene>
    <name evidence="9" type="ORF">FC695_27380</name>
</gene>
<evidence type="ECO:0000313" key="9">
    <source>
        <dbReference type="EMBL" id="TKI95404.1"/>
    </source>
</evidence>